<comment type="caution">
    <text evidence="2">The sequence shown here is derived from an EMBL/GenBank/DDBJ whole genome shotgun (WGS) entry which is preliminary data.</text>
</comment>
<reference evidence="2" key="1">
    <citation type="submission" date="2020-03" db="EMBL/GenBank/DDBJ databases">
        <authorList>
            <person name="Weist P."/>
        </authorList>
    </citation>
    <scope>NUCLEOTIDE SEQUENCE</scope>
</reference>
<proteinExistence type="predicted"/>
<evidence type="ECO:0000256" key="1">
    <source>
        <dbReference type="SAM" id="MobiDB-lite"/>
    </source>
</evidence>
<feature type="compositionally biased region" description="Polar residues" evidence="1">
    <location>
        <begin position="43"/>
        <end position="53"/>
    </location>
</feature>
<evidence type="ECO:0000313" key="2">
    <source>
        <dbReference type="EMBL" id="CAB1448671.1"/>
    </source>
</evidence>
<dbReference type="EMBL" id="CADEAL010003985">
    <property type="protein sequence ID" value="CAB1448671.1"/>
    <property type="molecule type" value="Genomic_DNA"/>
</dbReference>
<feature type="region of interest" description="Disordered" evidence="1">
    <location>
        <begin position="1"/>
        <end position="57"/>
    </location>
</feature>
<gene>
    <name evidence="2" type="ORF">PLEPLA_LOCUS36320</name>
</gene>
<accession>A0A9N7VG42</accession>
<dbReference type="Proteomes" id="UP001153269">
    <property type="component" value="Unassembled WGS sequence"/>
</dbReference>
<keyword evidence="3" id="KW-1185">Reference proteome</keyword>
<protein>
    <submittedName>
        <fullName evidence="2">Uncharacterized protein</fullName>
    </submittedName>
</protein>
<organism evidence="2 3">
    <name type="scientific">Pleuronectes platessa</name>
    <name type="common">European plaice</name>
    <dbReference type="NCBI Taxonomy" id="8262"/>
    <lineage>
        <taxon>Eukaryota</taxon>
        <taxon>Metazoa</taxon>
        <taxon>Chordata</taxon>
        <taxon>Craniata</taxon>
        <taxon>Vertebrata</taxon>
        <taxon>Euteleostomi</taxon>
        <taxon>Actinopterygii</taxon>
        <taxon>Neopterygii</taxon>
        <taxon>Teleostei</taxon>
        <taxon>Neoteleostei</taxon>
        <taxon>Acanthomorphata</taxon>
        <taxon>Carangaria</taxon>
        <taxon>Pleuronectiformes</taxon>
        <taxon>Pleuronectoidei</taxon>
        <taxon>Pleuronectidae</taxon>
        <taxon>Pleuronectes</taxon>
    </lineage>
</organism>
<sequence>MVLSALPPASLPPSPDVLVAFGRPPRPPRPLEEALDNMDSPGQEENSPLTQFPGSPRGPLLFRVEHMESNLTGAAECRPHPLRLLSICSSACVAPLQDLPDIISRAGEGMRYSAAIRPSCD</sequence>
<name>A0A9N7VG42_PLEPL</name>
<evidence type="ECO:0000313" key="3">
    <source>
        <dbReference type="Proteomes" id="UP001153269"/>
    </source>
</evidence>
<dbReference type="AlphaFoldDB" id="A0A9N7VG42"/>